<evidence type="ECO:0000313" key="5">
    <source>
        <dbReference type="EMBL" id="EEN46690.1"/>
    </source>
</evidence>
<evidence type="ECO:0000256" key="1">
    <source>
        <dbReference type="ARBA" id="ARBA00022614"/>
    </source>
</evidence>
<dbReference type="EMBL" id="GG666640">
    <property type="protein sequence ID" value="EEN46690.1"/>
    <property type="molecule type" value="Genomic_DNA"/>
</dbReference>
<dbReference type="PANTHER" id="PTHR21301">
    <property type="entry name" value="REVERSE TRANSCRIPTASE"/>
    <property type="match status" value="1"/>
</dbReference>
<dbReference type="PROSITE" id="PS50164">
    <property type="entry name" value="GIY_YIG"/>
    <property type="match status" value="1"/>
</dbReference>
<dbReference type="Gene3D" id="3.80.10.10">
    <property type="entry name" value="Ribonuclease Inhibitor"/>
    <property type="match status" value="1"/>
</dbReference>
<reference evidence="5" key="1">
    <citation type="journal article" date="2008" name="Nature">
        <title>The amphioxus genome and the evolution of the chordate karyotype.</title>
        <authorList>
            <consortium name="US DOE Joint Genome Institute (JGI-PGF)"/>
            <person name="Putnam N.H."/>
            <person name="Butts T."/>
            <person name="Ferrier D.E.K."/>
            <person name="Furlong R.F."/>
            <person name="Hellsten U."/>
            <person name="Kawashima T."/>
            <person name="Robinson-Rechavi M."/>
            <person name="Shoguchi E."/>
            <person name="Terry A."/>
            <person name="Yu J.-K."/>
            <person name="Benito-Gutierrez E.L."/>
            <person name="Dubchak I."/>
            <person name="Garcia-Fernandez J."/>
            <person name="Gibson-Brown J.J."/>
            <person name="Grigoriev I.V."/>
            <person name="Horton A.C."/>
            <person name="de Jong P.J."/>
            <person name="Jurka J."/>
            <person name="Kapitonov V.V."/>
            <person name="Kohara Y."/>
            <person name="Kuroki Y."/>
            <person name="Lindquist E."/>
            <person name="Lucas S."/>
            <person name="Osoegawa K."/>
            <person name="Pennacchio L.A."/>
            <person name="Salamov A.A."/>
            <person name="Satou Y."/>
            <person name="Sauka-Spengler T."/>
            <person name="Schmutz J."/>
            <person name="Shin-I T."/>
            <person name="Toyoda A."/>
            <person name="Bronner-Fraser M."/>
            <person name="Fujiyama A."/>
            <person name="Holland L.Z."/>
            <person name="Holland P.W.H."/>
            <person name="Satoh N."/>
            <person name="Rokhsar D.S."/>
        </authorList>
    </citation>
    <scope>NUCLEOTIDE SEQUENCE [LARGE SCALE GENOMIC DNA]</scope>
    <source>
        <strain evidence="5">S238N-H82</strain>
        <tissue evidence="5">Testes</tissue>
    </source>
</reference>
<evidence type="ECO:0000256" key="3">
    <source>
        <dbReference type="SAM" id="SignalP"/>
    </source>
</evidence>
<evidence type="ECO:0000256" key="2">
    <source>
        <dbReference type="ARBA" id="ARBA00022737"/>
    </source>
</evidence>
<dbReference type="SUPFAM" id="SSF82771">
    <property type="entry name" value="GIY-YIG endonuclease"/>
    <property type="match status" value="1"/>
</dbReference>
<keyword evidence="2" id="KW-0677">Repeat</keyword>
<keyword evidence="1" id="KW-0433">Leucine-rich repeat</keyword>
<keyword evidence="3" id="KW-0732">Signal</keyword>
<feature type="chain" id="PRO_5002936971" description="GIY-YIG domain-containing protein" evidence="3">
    <location>
        <begin position="25"/>
        <end position="433"/>
    </location>
</feature>
<dbReference type="InParanoid" id="C3ZL08"/>
<dbReference type="InterPro" id="IPR058912">
    <property type="entry name" value="HTH_animal"/>
</dbReference>
<evidence type="ECO:0000259" key="4">
    <source>
        <dbReference type="PROSITE" id="PS50164"/>
    </source>
</evidence>
<organism>
    <name type="scientific">Branchiostoma floridae</name>
    <name type="common">Florida lancelet</name>
    <name type="synonym">Amphioxus</name>
    <dbReference type="NCBI Taxonomy" id="7739"/>
    <lineage>
        <taxon>Eukaryota</taxon>
        <taxon>Metazoa</taxon>
        <taxon>Chordata</taxon>
        <taxon>Cephalochordata</taxon>
        <taxon>Leptocardii</taxon>
        <taxon>Amphioxiformes</taxon>
        <taxon>Branchiostomatidae</taxon>
        <taxon>Branchiostoma</taxon>
    </lineage>
</organism>
<dbReference type="PANTHER" id="PTHR21301:SF10">
    <property type="entry name" value="REVERSE TRANSCRIPTASE DOMAIN-CONTAINING PROTEIN"/>
    <property type="match status" value="1"/>
</dbReference>
<dbReference type="SMART" id="SM00369">
    <property type="entry name" value="LRR_TYP"/>
    <property type="match status" value="3"/>
</dbReference>
<dbReference type="Pfam" id="PF26215">
    <property type="entry name" value="HTH_animal"/>
    <property type="match status" value="1"/>
</dbReference>
<dbReference type="Pfam" id="PF13855">
    <property type="entry name" value="LRR_8"/>
    <property type="match status" value="1"/>
</dbReference>
<dbReference type="Pfam" id="PF01541">
    <property type="entry name" value="GIY-YIG"/>
    <property type="match status" value="1"/>
</dbReference>
<dbReference type="SUPFAM" id="SSF52058">
    <property type="entry name" value="L domain-like"/>
    <property type="match status" value="1"/>
</dbReference>
<dbReference type="CDD" id="cd10442">
    <property type="entry name" value="GIY-YIG_PLEs"/>
    <property type="match status" value="1"/>
</dbReference>
<dbReference type="AlphaFoldDB" id="C3ZL08"/>
<dbReference type="InterPro" id="IPR035901">
    <property type="entry name" value="GIY-YIG_endonuc_sf"/>
</dbReference>
<proteinExistence type="predicted"/>
<gene>
    <name evidence="5" type="ORF">BRAFLDRAFT_89480</name>
</gene>
<dbReference type="InterPro" id="IPR032675">
    <property type="entry name" value="LRR_dom_sf"/>
</dbReference>
<dbReference type="eggNOG" id="KOG4237">
    <property type="taxonomic scope" value="Eukaryota"/>
</dbReference>
<dbReference type="InterPro" id="IPR000305">
    <property type="entry name" value="GIY-YIG_endonuc"/>
</dbReference>
<protein>
    <recommendedName>
        <fullName evidence="4">GIY-YIG domain-containing protein</fullName>
    </recommendedName>
</protein>
<dbReference type="InterPro" id="IPR003591">
    <property type="entry name" value="Leu-rich_rpt_typical-subtyp"/>
</dbReference>
<feature type="signal peptide" evidence="3">
    <location>
        <begin position="1"/>
        <end position="24"/>
    </location>
</feature>
<accession>C3ZL08</accession>
<name>C3ZL08_BRAFL</name>
<dbReference type="InterPro" id="IPR001611">
    <property type="entry name" value="Leu-rich_rpt"/>
</dbReference>
<dbReference type="Gene3D" id="3.40.1440.10">
    <property type="entry name" value="GIY-YIG endonuclease"/>
    <property type="match status" value="1"/>
</dbReference>
<sequence length="433" mass="49568">MGRKLRHLLMFLLIILKEPNMPEADCICAPYSRCVCSNQRLTSIPQDLTTSISDLDLRHNKISMIPPGIFANLTKLGMLDLSNNEITMVKENTFAKLPQLLTLILSFNLITTIQSEKAKSTSSHADIQVISNNCYNGTTAGSTVGFYFTGIPYGQFLRLRRICSSTPRFKEKAAEFRQHFQQRGYEEALLDDAITRAQERPREETLKEKGQAAPQERTVLVTTPSATTNHHQKILAPSATLHKNQGDIQRFTLFAYRRNKNIKDLLVRAQIPKEDKNLLKKFTPSGSFPCGRNKCSTCTHIKKINYFISHRTRERHTIRDHINCQSRNIVYLIQCKKCGLQYVGETKQTLANRLNGHRSSIKTKKDTPVSAHFNLTDHNIADLEVLGIEKLRYTGNEDTTRQRSLQRESYWIHQFRTLHPDGLNQESLEITRV</sequence>
<feature type="domain" description="GIY-YIG" evidence="4">
    <location>
        <begin position="326"/>
        <end position="425"/>
    </location>
</feature>